<accession>A0ABW3UU84</accession>
<evidence type="ECO:0000313" key="2">
    <source>
        <dbReference type="EMBL" id="MFD1224463.1"/>
    </source>
</evidence>
<gene>
    <name evidence="2" type="ORF">ACFQ4B_30585</name>
</gene>
<keyword evidence="3" id="KW-1185">Reference proteome</keyword>
<dbReference type="Proteomes" id="UP001597180">
    <property type="component" value="Unassembled WGS sequence"/>
</dbReference>
<evidence type="ECO:0000313" key="3">
    <source>
        <dbReference type="Proteomes" id="UP001597180"/>
    </source>
</evidence>
<evidence type="ECO:0000256" key="1">
    <source>
        <dbReference type="SAM" id="MobiDB-lite"/>
    </source>
</evidence>
<comment type="caution">
    <text evidence="2">The sequence shown here is derived from an EMBL/GenBank/DDBJ whole genome shotgun (WGS) entry which is preliminary data.</text>
</comment>
<dbReference type="RefSeq" id="WP_179136032.1">
    <property type="nucleotide sequence ID" value="NZ_BAABJG010000004.1"/>
</dbReference>
<dbReference type="EMBL" id="JBHTLU010000045">
    <property type="protein sequence ID" value="MFD1224463.1"/>
    <property type="molecule type" value="Genomic_DNA"/>
</dbReference>
<organism evidence="2 3">
    <name type="scientific">Paenibacillus vulneris</name>
    <dbReference type="NCBI Taxonomy" id="1133364"/>
    <lineage>
        <taxon>Bacteria</taxon>
        <taxon>Bacillati</taxon>
        <taxon>Bacillota</taxon>
        <taxon>Bacilli</taxon>
        <taxon>Bacillales</taxon>
        <taxon>Paenibacillaceae</taxon>
        <taxon>Paenibacillus</taxon>
    </lineage>
</organism>
<reference evidence="3" key="1">
    <citation type="journal article" date="2019" name="Int. J. Syst. Evol. Microbiol.">
        <title>The Global Catalogue of Microorganisms (GCM) 10K type strain sequencing project: providing services to taxonomists for standard genome sequencing and annotation.</title>
        <authorList>
            <consortium name="The Broad Institute Genomics Platform"/>
            <consortium name="The Broad Institute Genome Sequencing Center for Infectious Disease"/>
            <person name="Wu L."/>
            <person name="Ma J."/>
        </authorList>
    </citation>
    <scope>NUCLEOTIDE SEQUENCE [LARGE SCALE GENOMIC DNA]</scope>
    <source>
        <strain evidence="3">CCUG 53270</strain>
    </source>
</reference>
<proteinExistence type="predicted"/>
<sequence length="52" mass="5854">MSENKKHQGNYEGTASMKAENQDMEFVNDTVEDVKTTKNLNGAIFKDSAEEE</sequence>
<name>A0ABW3UU84_9BACL</name>
<evidence type="ECO:0008006" key="4">
    <source>
        <dbReference type="Google" id="ProtNLM"/>
    </source>
</evidence>
<feature type="region of interest" description="Disordered" evidence="1">
    <location>
        <begin position="1"/>
        <end position="23"/>
    </location>
</feature>
<protein>
    <recommendedName>
        <fullName evidence="4">DUF4025 domain-containing protein</fullName>
    </recommendedName>
</protein>